<evidence type="ECO:0000256" key="2">
    <source>
        <dbReference type="ARBA" id="ARBA00008564"/>
    </source>
</evidence>
<dbReference type="GO" id="GO:0043190">
    <property type="term" value="C:ATP-binding cassette (ABC) transporter complex"/>
    <property type="evidence" value="ECO:0007669"/>
    <property type="project" value="InterPro"/>
</dbReference>
<feature type="transmembrane region" description="Helical" evidence="7">
    <location>
        <begin position="186"/>
        <end position="204"/>
    </location>
</feature>
<dbReference type="PANTHER" id="PTHR34857:SF2">
    <property type="entry name" value="SLL0384 PROTEIN"/>
    <property type="match status" value="1"/>
</dbReference>
<dbReference type="PANTHER" id="PTHR34857">
    <property type="entry name" value="SLL0384 PROTEIN"/>
    <property type="match status" value="1"/>
</dbReference>
<comment type="caution">
    <text evidence="8">The sequence shown here is derived from an EMBL/GenBank/DDBJ whole genome shotgun (WGS) entry which is preliminary data.</text>
</comment>
<evidence type="ECO:0000313" key="8">
    <source>
        <dbReference type="EMBL" id="NDV00273.1"/>
    </source>
</evidence>
<evidence type="ECO:0000256" key="7">
    <source>
        <dbReference type="SAM" id="Phobius"/>
    </source>
</evidence>
<dbReference type="CDD" id="cd16914">
    <property type="entry name" value="EcfT"/>
    <property type="match status" value="1"/>
</dbReference>
<organism evidence="8 9">
    <name type="scientific">Pseudoroseicyclus tamaricis</name>
    <dbReference type="NCBI Taxonomy" id="2705421"/>
    <lineage>
        <taxon>Bacteria</taxon>
        <taxon>Pseudomonadati</taxon>
        <taxon>Pseudomonadota</taxon>
        <taxon>Alphaproteobacteria</taxon>
        <taxon>Rhodobacterales</taxon>
        <taxon>Paracoccaceae</taxon>
        <taxon>Pseudoroseicyclus</taxon>
    </lineage>
</organism>
<feature type="transmembrane region" description="Helical" evidence="7">
    <location>
        <begin position="28"/>
        <end position="58"/>
    </location>
</feature>
<comment type="similarity">
    <text evidence="2">Belongs to the CbiQ family.</text>
</comment>
<evidence type="ECO:0000256" key="1">
    <source>
        <dbReference type="ARBA" id="ARBA00004651"/>
    </source>
</evidence>
<keyword evidence="6 7" id="KW-0472">Membrane</keyword>
<feature type="transmembrane region" description="Helical" evidence="7">
    <location>
        <begin position="78"/>
        <end position="99"/>
    </location>
</feature>
<feature type="transmembrane region" description="Helical" evidence="7">
    <location>
        <begin position="120"/>
        <end position="137"/>
    </location>
</feature>
<feature type="transmembrane region" description="Helical" evidence="7">
    <location>
        <begin position="237"/>
        <end position="255"/>
    </location>
</feature>
<dbReference type="InterPro" id="IPR051611">
    <property type="entry name" value="ECF_transporter_component"/>
</dbReference>
<dbReference type="Proteomes" id="UP000474757">
    <property type="component" value="Unassembled WGS sequence"/>
</dbReference>
<reference evidence="8 9" key="1">
    <citation type="submission" date="2020-02" db="EMBL/GenBank/DDBJ databases">
        <title>Pseudoroseicyclus tamarix, sp. nov., isolated from offshore sediment of a Tamarix chinensis forest.</title>
        <authorList>
            <person name="Gai Y."/>
        </authorList>
    </citation>
    <scope>NUCLEOTIDE SEQUENCE [LARGE SCALE GENOMIC DNA]</scope>
    <source>
        <strain evidence="8 9">CLL3-39</strain>
    </source>
</reference>
<accession>A0A6B2JGI2</accession>
<evidence type="ECO:0000256" key="4">
    <source>
        <dbReference type="ARBA" id="ARBA00022692"/>
    </source>
</evidence>
<keyword evidence="3" id="KW-1003">Cell membrane</keyword>
<dbReference type="NCBIfam" id="TIGR02454">
    <property type="entry name" value="ECF_T_CbiQ"/>
    <property type="match status" value="1"/>
</dbReference>
<comment type="subcellular location">
    <subcellularLocation>
        <location evidence="1">Cell membrane</location>
        <topology evidence="1">Multi-pass membrane protein</topology>
    </subcellularLocation>
</comment>
<evidence type="ECO:0000256" key="3">
    <source>
        <dbReference type="ARBA" id="ARBA00022475"/>
    </source>
</evidence>
<proteinExistence type="inferred from homology"/>
<keyword evidence="5 7" id="KW-1133">Transmembrane helix</keyword>
<dbReference type="EMBL" id="JAAGAB010000001">
    <property type="protein sequence ID" value="NDV00273.1"/>
    <property type="molecule type" value="Genomic_DNA"/>
</dbReference>
<dbReference type="GO" id="GO:0006824">
    <property type="term" value="P:cobalt ion transport"/>
    <property type="evidence" value="ECO:0007669"/>
    <property type="project" value="InterPro"/>
</dbReference>
<evidence type="ECO:0000313" key="9">
    <source>
        <dbReference type="Proteomes" id="UP000474757"/>
    </source>
</evidence>
<feature type="transmembrane region" description="Helical" evidence="7">
    <location>
        <begin position="149"/>
        <end position="165"/>
    </location>
</feature>
<sequence>MSYVLEGDATARPATPPALTQVDPRYRVVAVVAFAITVVALHDFAALLIALFVSAAVLLHGRLPVANTIRQVVTVDMFMIFVILSLPFTTPGETAFTLFGLEASKEGIGDAFRIALKANAIVLMMLVLVGTIGPVRLGHALSRLKVPPMFVHLMLFTVRYIEVLNEEYQRLRTAMRTRGFRPGTNMHTIRTLGYLVGMLLIRAFDRSERVLQAMRCRGFTGAFHLIDESRPAGLREGLFAIGTAAVLAALIYVEVRHGAFVSR</sequence>
<keyword evidence="4 7" id="KW-0812">Transmembrane</keyword>
<gene>
    <name evidence="8" type="primary">cbiQ</name>
    <name evidence="8" type="ORF">GZA08_04725</name>
</gene>
<evidence type="ECO:0000256" key="5">
    <source>
        <dbReference type="ARBA" id="ARBA00022989"/>
    </source>
</evidence>
<name>A0A6B2JGI2_9RHOB</name>
<dbReference type="RefSeq" id="WP_163890457.1">
    <property type="nucleotide sequence ID" value="NZ_JAAFYS010000001.1"/>
</dbReference>
<dbReference type="InterPro" id="IPR003339">
    <property type="entry name" value="ABC/ECF_trnsptr_transmembrane"/>
</dbReference>
<dbReference type="AlphaFoldDB" id="A0A6B2JGI2"/>
<keyword evidence="9" id="KW-1185">Reference proteome</keyword>
<evidence type="ECO:0000256" key="6">
    <source>
        <dbReference type="ARBA" id="ARBA00023136"/>
    </source>
</evidence>
<dbReference type="InterPro" id="IPR012809">
    <property type="entry name" value="ECF_CbiQ"/>
</dbReference>
<protein>
    <submittedName>
        <fullName evidence="8">Cobalt ECF transporter T component CbiQ</fullName>
    </submittedName>
</protein>
<dbReference type="Pfam" id="PF02361">
    <property type="entry name" value="CbiQ"/>
    <property type="match status" value="1"/>
</dbReference>